<feature type="transmembrane region" description="Helical" evidence="8">
    <location>
        <begin position="36"/>
        <end position="56"/>
    </location>
</feature>
<evidence type="ECO:0000256" key="5">
    <source>
        <dbReference type="ARBA" id="ARBA00023034"/>
    </source>
</evidence>
<feature type="transmembrane region" description="Helical" evidence="8">
    <location>
        <begin position="301"/>
        <end position="319"/>
    </location>
</feature>
<keyword evidence="10" id="KW-1185">Reference proteome</keyword>
<evidence type="ECO:0000313" key="10">
    <source>
        <dbReference type="Proteomes" id="UP000277580"/>
    </source>
</evidence>
<evidence type="ECO:0000256" key="2">
    <source>
        <dbReference type="ARBA" id="ARBA00004394"/>
    </source>
</evidence>
<gene>
    <name evidence="9" type="ORF">P167DRAFT_527956</name>
</gene>
<feature type="transmembrane region" description="Helical" evidence="8">
    <location>
        <begin position="233"/>
        <end position="255"/>
    </location>
</feature>
<dbReference type="InParanoid" id="A0A3N4KKQ2"/>
<keyword evidence="4 8" id="KW-1133">Transmembrane helix</keyword>
<feature type="transmembrane region" description="Helical" evidence="8">
    <location>
        <begin position="6"/>
        <end position="29"/>
    </location>
</feature>
<dbReference type="STRING" id="1392247.A0A3N4KKQ2"/>
<reference evidence="9 10" key="1">
    <citation type="journal article" date="2018" name="Nat. Ecol. Evol.">
        <title>Pezizomycetes genomes reveal the molecular basis of ectomycorrhizal truffle lifestyle.</title>
        <authorList>
            <person name="Murat C."/>
            <person name="Payen T."/>
            <person name="Noel B."/>
            <person name="Kuo A."/>
            <person name="Morin E."/>
            <person name="Chen J."/>
            <person name="Kohler A."/>
            <person name="Krizsan K."/>
            <person name="Balestrini R."/>
            <person name="Da Silva C."/>
            <person name="Montanini B."/>
            <person name="Hainaut M."/>
            <person name="Levati E."/>
            <person name="Barry K.W."/>
            <person name="Belfiori B."/>
            <person name="Cichocki N."/>
            <person name="Clum A."/>
            <person name="Dockter R.B."/>
            <person name="Fauchery L."/>
            <person name="Guy J."/>
            <person name="Iotti M."/>
            <person name="Le Tacon F."/>
            <person name="Lindquist E.A."/>
            <person name="Lipzen A."/>
            <person name="Malagnac F."/>
            <person name="Mello A."/>
            <person name="Molinier V."/>
            <person name="Miyauchi S."/>
            <person name="Poulain J."/>
            <person name="Riccioni C."/>
            <person name="Rubini A."/>
            <person name="Sitrit Y."/>
            <person name="Splivallo R."/>
            <person name="Traeger S."/>
            <person name="Wang M."/>
            <person name="Zifcakova L."/>
            <person name="Wipf D."/>
            <person name="Zambonelli A."/>
            <person name="Paolocci F."/>
            <person name="Nowrousian M."/>
            <person name="Ottonello S."/>
            <person name="Baldrian P."/>
            <person name="Spatafora J.W."/>
            <person name="Henrissat B."/>
            <person name="Nagy L.G."/>
            <person name="Aury J.M."/>
            <person name="Wincker P."/>
            <person name="Grigoriev I.V."/>
            <person name="Bonfante P."/>
            <person name="Martin F.M."/>
        </authorList>
    </citation>
    <scope>NUCLEOTIDE SEQUENCE [LARGE SCALE GENOMIC DNA]</scope>
    <source>
        <strain evidence="9 10">CCBAS932</strain>
    </source>
</reference>
<evidence type="ECO:0000256" key="3">
    <source>
        <dbReference type="ARBA" id="ARBA00022692"/>
    </source>
</evidence>
<feature type="region of interest" description="Disordered" evidence="7">
    <location>
        <begin position="106"/>
        <end position="142"/>
    </location>
</feature>
<sequence length="357" mass="37619">MADGLGTLLLFSIAMALASLGAGFLPLVVSLSPSQIRLISTIGMGVLVGTSMIVIIPEGIDTIYSAKPSIPAVRTSSEPAARSIWVPDHQVTRRDIPILYPRENDAEEHGHTHTDPNTGGVIDAPPAEEGEDHDHDHDHESDAGAHKWVGLSLVSGFILMYLIDVIPTHAHTTTAPYHIALDSLHSLSSPPDTPLHPHSSRPASTTLGLVIHAAADGIALGASSTSSNVALEAIIFVAIMLHKAPAAFGLSAVLLRAGLGKRQAKMHLVVFSMAAPLGAVVTWVLVNMLGGEEVGGAGMQWWTGVLLLFSGGTFLYVAMHTMMEQAAMVEKPGVKDTCAAVFGMLLPLLTQIGHHHH</sequence>
<organism evidence="9 10">
    <name type="scientific">Morchella conica CCBAS932</name>
    <dbReference type="NCBI Taxonomy" id="1392247"/>
    <lineage>
        <taxon>Eukaryota</taxon>
        <taxon>Fungi</taxon>
        <taxon>Dikarya</taxon>
        <taxon>Ascomycota</taxon>
        <taxon>Pezizomycotina</taxon>
        <taxon>Pezizomycetes</taxon>
        <taxon>Pezizales</taxon>
        <taxon>Morchellaceae</taxon>
        <taxon>Morchella</taxon>
    </lineage>
</organism>
<evidence type="ECO:0000256" key="4">
    <source>
        <dbReference type="ARBA" id="ARBA00022989"/>
    </source>
</evidence>
<accession>A0A3N4KKQ2</accession>
<dbReference type="Proteomes" id="UP000277580">
    <property type="component" value="Unassembled WGS sequence"/>
</dbReference>
<keyword evidence="6 8" id="KW-0472">Membrane</keyword>
<evidence type="ECO:0000256" key="8">
    <source>
        <dbReference type="SAM" id="Phobius"/>
    </source>
</evidence>
<dbReference type="EMBL" id="ML119157">
    <property type="protein sequence ID" value="RPB08911.1"/>
    <property type="molecule type" value="Genomic_DNA"/>
</dbReference>
<proteinExistence type="predicted"/>
<evidence type="ECO:0000313" key="9">
    <source>
        <dbReference type="EMBL" id="RPB08911.1"/>
    </source>
</evidence>
<keyword evidence="3 8" id="KW-0812">Transmembrane</keyword>
<evidence type="ECO:0000256" key="1">
    <source>
        <dbReference type="ARBA" id="ARBA00004127"/>
    </source>
</evidence>
<dbReference type="OrthoDB" id="19859at2759"/>
<dbReference type="InterPro" id="IPR003689">
    <property type="entry name" value="ZIP"/>
</dbReference>
<dbReference type="GO" id="GO:0000139">
    <property type="term" value="C:Golgi membrane"/>
    <property type="evidence" value="ECO:0007669"/>
    <property type="project" value="UniProtKB-SubCell"/>
</dbReference>
<dbReference type="GO" id="GO:0006829">
    <property type="term" value="P:zinc ion transport"/>
    <property type="evidence" value="ECO:0007669"/>
    <property type="project" value="InterPro"/>
</dbReference>
<dbReference type="Pfam" id="PF02535">
    <property type="entry name" value="Zip"/>
    <property type="match status" value="1"/>
</dbReference>
<comment type="subcellular location">
    <subcellularLocation>
        <location evidence="1">Endomembrane system</location>
        <topology evidence="1">Multi-pass membrane protein</topology>
    </subcellularLocation>
    <subcellularLocation>
        <location evidence="2">Golgi apparatus membrane</location>
    </subcellularLocation>
</comment>
<evidence type="ECO:0000256" key="7">
    <source>
        <dbReference type="SAM" id="MobiDB-lite"/>
    </source>
</evidence>
<feature type="compositionally biased region" description="Basic and acidic residues" evidence="7">
    <location>
        <begin position="132"/>
        <end position="142"/>
    </location>
</feature>
<name>A0A3N4KKQ2_9PEZI</name>
<keyword evidence="5" id="KW-0333">Golgi apparatus</keyword>
<dbReference type="PANTHER" id="PTHR16133:SF0">
    <property type="entry name" value="ZINC_IRON REGULATED TRANSPORTER-RELATED PROTEIN 102B, ISOFORM E"/>
    <property type="match status" value="1"/>
</dbReference>
<protein>
    <submittedName>
        <fullName evidence="9">Zinc/iron permease</fullName>
    </submittedName>
</protein>
<dbReference type="AlphaFoldDB" id="A0A3N4KKQ2"/>
<dbReference type="InterPro" id="IPR045891">
    <property type="entry name" value="ZIP9"/>
</dbReference>
<dbReference type="PANTHER" id="PTHR16133">
    <property type="entry name" value="SOLUTE CARRIER FAMILY 39 ZINC TRANSPORTER , MEMBER 9-RELATED"/>
    <property type="match status" value="1"/>
</dbReference>
<evidence type="ECO:0000256" key="6">
    <source>
        <dbReference type="ARBA" id="ARBA00023136"/>
    </source>
</evidence>
<dbReference type="GO" id="GO:0046873">
    <property type="term" value="F:metal ion transmembrane transporter activity"/>
    <property type="evidence" value="ECO:0007669"/>
    <property type="project" value="InterPro"/>
</dbReference>
<feature type="transmembrane region" description="Helical" evidence="8">
    <location>
        <begin position="267"/>
        <end position="289"/>
    </location>
</feature>